<proteinExistence type="predicted"/>
<dbReference type="AlphaFoldDB" id="A0A484M3S4"/>
<gene>
    <name evidence="2" type="ORF">CCAM_LOCUS24444</name>
</gene>
<evidence type="ECO:0000313" key="3">
    <source>
        <dbReference type="Proteomes" id="UP000595140"/>
    </source>
</evidence>
<name>A0A484M3S4_9ASTE</name>
<organism evidence="2 3">
    <name type="scientific">Cuscuta campestris</name>
    <dbReference type="NCBI Taxonomy" id="132261"/>
    <lineage>
        <taxon>Eukaryota</taxon>
        <taxon>Viridiplantae</taxon>
        <taxon>Streptophyta</taxon>
        <taxon>Embryophyta</taxon>
        <taxon>Tracheophyta</taxon>
        <taxon>Spermatophyta</taxon>
        <taxon>Magnoliopsida</taxon>
        <taxon>eudicotyledons</taxon>
        <taxon>Gunneridae</taxon>
        <taxon>Pentapetalae</taxon>
        <taxon>asterids</taxon>
        <taxon>lamiids</taxon>
        <taxon>Solanales</taxon>
        <taxon>Convolvulaceae</taxon>
        <taxon>Cuscuteae</taxon>
        <taxon>Cuscuta</taxon>
        <taxon>Cuscuta subgen. Grammica</taxon>
        <taxon>Cuscuta sect. Cleistogrammica</taxon>
    </lineage>
</organism>
<dbReference type="PANTHER" id="PTHR44742:SF2">
    <property type="entry name" value="24-METHYLENESTEROL C-METHYLTRANSFERASE 2"/>
    <property type="match status" value="1"/>
</dbReference>
<dbReference type="OrthoDB" id="4310724at2759"/>
<reference evidence="2 3" key="1">
    <citation type="submission" date="2018-04" db="EMBL/GenBank/DDBJ databases">
        <authorList>
            <person name="Vogel A."/>
        </authorList>
    </citation>
    <scope>NUCLEOTIDE SEQUENCE [LARGE SCALE GENOMIC DNA]</scope>
</reference>
<sequence>MDNVLIFFPTPKEIETADKVPHFVDTFYNLVTDIYEWGWGQSFHFSHSIQGKSHRDLLGVEGRRPNPGRRLRRGGSDAFHCCPSWTPVSPLSSISPSSSSPSPSPSTVPADERMFQSTADCKARGIQINLWATFAKPVLKVISSRLKKASRLSSDTKC</sequence>
<accession>A0A484M3S4</accession>
<protein>
    <submittedName>
        <fullName evidence="2">Uncharacterized protein</fullName>
    </submittedName>
</protein>
<evidence type="ECO:0000256" key="1">
    <source>
        <dbReference type="SAM" id="MobiDB-lite"/>
    </source>
</evidence>
<evidence type="ECO:0000313" key="2">
    <source>
        <dbReference type="EMBL" id="VFQ82668.1"/>
    </source>
</evidence>
<dbReference type="EMBL" id="OOIL02002369">
    <property type="protein sequence ID" value="VFQ82668.1"/>
    <property type="molecule type" value="Genomic_DNA"/>
</dbReference>
<dbReference type="Proteomes" id="UP000595140">
    <property type="component" value="Unassembled WGS sequence"/>
</dbReference>
<feature type="compositionally biased region" description="Low complexity" evidence="1">
    <location>
        <begin position="88"/>
        <end position="101"/>
    </location>
</feature>
<dbReference type="PANTHER" id="PTHR44742">
    <property type="match status" value="1"/>
</dbReference>
<feature type="region of interest" description="Disordered" evidence="1">
    <location>
        <begin position="88"/>
        <end position="110"/>
    </location>
</feature>
<keyword evidence="3" id="KW-1185">Reference proteome</keyword>